<proteinExistence type="predicted"/>
<gene>
    <name evidence="1" type="ORF">HELGO_WM17744</name>
</gene>
<dbReference type="EMBL" id="CACVAQ010000271">
    <property type="protein sequence ID" value="CAA6819185.1"/>
    <property type="molecule type" value="Genomic_DNA"/>
</dbReference>
<dbReference type="AlphaFoldDB" id="A0A6S6TIS5"/>
<reference evidence="1" key="1">
    <citation type="submission" date="2020-01" db="EMBL/GenBank/DDBJ databases">
        <authorList>
            <person name="Meier V. D."/>
            <person name="Meier V D."/>
        </authorList>
    </citation>
    <scope>NUCLEOTIDE SEQUENCE</scope>
    <source>
        <strain evidence="1">HLG_WM_MAG_10</strain>
    </source>
</reference>
<evidence type="ECO:0000313" key="1">
    <source>
        <dbReference type="EMBL" id="CAA6819185.1"/>
    </source>
</evidence>
<name>A0A6S6TIS5_9BACT</name>
<organism evidence="1">
    <name type="scientific">uncultured Aureispira sp</name>
    <dbReference type="NCBI Taxonomy" id="1331704"/>
    <lineage>
        <taxon>Bacteria</taxon>
        <taxon>Pseudomonadati</taxon>
        <taxon>Bacteroidota</taxon>
        <taxon>Saprospiria</taxon>
        <taxon>Saprospirales</taxon>
        <taxon>Saprospiraceae</taxon>
        <taxon>Aureispira</taxon>
        <taxon>environmental samples</taxon>
    </lineage>
</organism>
<protein>
    <submittedName>
        <fullName evidence="1">Uncharacterized protein</fullName>
    </submittedName>
</protein>
<sequence>MPIQTTQTTTYVVNGTIVQLGTGQDYEIAFENGQLILSRNPELDGPRIAFERD</sequence>
<accession>A0A6S6TIS5</accession>